<evidence type="ECO:0000313" key="2">
    <source>
        <dbReference type="EMBL" id="PZX18336.1"/>
    </source>
</evidence>
<evidence type="ECO:0000256" key="1">
    <source>
        <dbReference type="SAM" id="SignalP"/>
    </source>
</evidence>
<gene>
    <name evidence="2" type="ORF">LX81_00966</name>
</gene>
<evidence type="ECO:0000313" key="3">
    <source>
        <dbReference type="Proteomes" id="UP000248916"/>
    </source>
</evidence>
<keyword evidence="1" id="KW-0732">Signal</keyword>
<dbReference type="EMBL" id="QKZL01000003">
    <property type="protein sequence ID" value="PZX18336.1"/>
    <property type="molecule type" value="Genomic_DNA"/>
</dbReference>
<feature type="chain" id="PRO_5015839913" evidence="1">
    <location>
        <begin position="21"/>
        <end position="40"/>
    </location>
</feature>
<dbReference type="Proteomes" id="UP000248916">
    <property type="component" value="Unassembled WGS sequence"/>
</dbReference>
<dbReference type="RefSeq" id="WP_272939472.1">
    <property type="nucleotide sequence ID" value="NZ_QKZL01000003.1"/>
</dbReference>
<sequence>MNFRISTLFALIAASMIVTACQDDSGEAETDATEETTTGN</sequence>
<reference evidence="2 3" key="1">
    <citation type="submission" date="2018-06" db="EMBL/GenBank/DDBJ databases">
        <title>Genomic Encyclopedia of Archaeal and Bacterial Type Strains, Phase II (KMG-II): from individual species to whole genera.</title>
        <authorList>
            <person name="Goeker M."/>
        </authorList>
    </citation>
    <scope>NUCLEOTIDE SEQUENCE [LARGE SCALE GENOMIC DNA]</scope>
    <source>
        <strain evidence="2 3">DSM 22009</strain>
    </source>
</reference>
<comment type="caution">
    <text evidence="2">The sequence shown here is derived from an EMBL/GenBank/DDBJ whole genome shotgun (WGS) entry which is preliminary data.</text>
</comment>
<feature type="signal peptide" evidence="1">
    <location>
        <begin position="1"/>
        <end position="20"/>
    </location>
</feature>
<dbReference type="AlphaFoldDB" id="A0A2W7NYG9"/>
<keyword evidence="3" id="KW-1185">Reference proteome</keyword>
<dbReference type="PROSITE" id="PS51257">
    <property type="entry name" value="PROKAR_LIPOPROTEIN"/>
    <property type="match status" value="1"/>
</dbReference>
<organism evidence="2 3">
    <name type="scientific">Palleronia aestuarii</name>
    <dbReference type="NCBI Taxonomy" id="568105"/>
    <lineage>
        <taxon>Bacteria</taxon>
        <taxon>Pseudomonadati</taxon>
        <taxon>Pseudomonadota</taxon>
        <taxon>Alphaproteobacteria</taxon>
        <taxon>Rhodobacterales</taxon>
        <taxon>Roseobacteraceae</taxon>
        <taxon>Palleronia</taxon>
    </lineage>
</organism>
<protein>
    <submittedName>
        <fullName evidence="2">Uncharacterized protein</fullName>
    </submittedName>
</protein>
<accession>A0A2W7NYG9</accession>
<proteinExistence type="predicted"/>
<name>A0A2W7NYG9_9RHOB</name>